<dbReference type="AlphaFoldDB" id="W5M644"/>
<proteinExistence type="predicted"/>
<dbReference type="STRING" id="7918.ENSLOCP00000003852"/>
<dbReference type="PANTHER" id="PTHR45784:SF5">
    <property type="entry name" value="C-TYPE LECTIN DOMAIN FAMILY 20 MEMBER A-RELATED"/>
    <property type="match status" value="1"/>
</dbReference>
<dbReference type="Bgee" id="ENSLOCG00000003263">
    <property type="expression patterns" value="Expressed in larva"/>
</dbReference>
<protein>
    <recommendedName>
        <fullName evidence="1">C-type lectin domain-containing protein</fullName>
    </recommendedName>
</protein>
<dbReference type="PROSITE" id="PS50041">
    <property type="entry name" value="C_TYPE_LECTIN_2"/>
    <property type="match status" value="3"/>
</dbReference>
<dbReference type="Pfam" id="PF00059">
    <property type="entry name" value="Lectin_C"/>
    <property type="match status" value="3"/>
</dbReference>
<dbReference type="HOGENOM" id="CLU_061186_0_0_1"/>
<dbReference type="InParanoid" id="W5M644"/>
<feature type="domain" description="C-type lectin" evidence="1">
    <location>
        <begin position="243"/>
        <end position="340"/>
    </location>
</feature>
<dbReference type="Gene3D" id="3.10.100.10">
    <property type="entry name" value="Mannose-Binding Protein A, subunit A"/>
    <property type="match status" value="3"/>
</dbReference>
<dbReference type="SMART" id="SM00034">
    <property type="entry name" value="CLECT"/>
    <property type="match status" value="3"/>
</dbReference>
<dbReference type="SUPFAM" id="SSF56436">
    <property type="entry name" value="C-type lectin-like"/>
    <property type="match status" value="3"/>
</dbReference>
<dbReference type="OMA" id="NTEAWIG"/>
<dbReference type="Proteomes" id="UP000018468">
    <property type="component" value="Linkage group LG5"/>
</dbReference>
<dbReference type="InterPro" id="IPR001304">
    <property type="entry name" value="C-type_lectin-like"/>
</dbReference>
<keyword evidence="3" id="KW-1185">Reference proteome</keyword>
<accession>W5M644</accession>
<dbReference type="PANTHER" id="PTHR45784">
    <property type="entry name" value="C-TYPE LECTIN DOMAIN FAMILY 20 MEMBER A-RELATED"/>
    <property type="match status" value="1"/>
</dbReference>
<evidence type="ECO:0000313" key="2">
    <source>
        <dbReference type="Ensembl" id="ENSLOCP00000003852.1"/>
    </source>
</evidence>
<feature type="domain" description="C-type lectin" evidence="1">
    <location>
        <begin position="19"/>
        <end position="122"/>
    </location>
</feature>
<sequence length="341" mass="39188">VTVSTCVICSSGLCAVAHSQIRTYHYVETPMTWNEAWQYCRTTYTDLADVNNAGMQEILLDLAGNNTEAWIGLYRDQQNWQWSSGEEVTSYNWKSTYFCAQVNDEGTWEDTLCMNLNYFMCSTETSQGSRTYTLIKQSQTWATARDQCRQQHADLVTISSPSENQAVKATAQGSNFWIGLFNDPWEWDDGGNSSLRLWNSIEPNNLNRNQLCVAMEPAQWRDYYCSEMYTFFCCDGVSFPLVFQSTLMSWSQAQSHCRSLNKDLVTIYSQQENQQLQKLPGYVSGLSWIGMYHGKENWQWVSGKRASYANWKTQLSCATIGPDGYWTDVSCHELHPFMCYS</sequence>
<dbReference type="InterPro" id="IPR016186">
    <property type="entry name" value="C-type_lectin-like/link_sf"/>
</dbReference>
<dbReference type="eggNOG" id="KOG4297">
    <property type="taxonomic scope" value="Eukaryota"/>
</dbReference>
<reference evidence="2" key="3">
    <citation type="submission" date="2025-09" db="UniProtKB">
        <authorList>
            <consortium name="Ensembl"/>
        </authorList>
    </citation>
    <scope>IDENTIFICATION</scope>
</reference>
<dbReference type="FunCoup" id="W5M644">
    <property type="interactions" value="8"/>
</dbReference>
<reference evidence="3" key="1">
    <citation type="submission" date="2011-12" db="EMBL/GenBank/DDBJ databases">
        <title>The Draft Genome of Lepisosteus oculatus.</title>
        <authorList>
            <consortium name="The Broad Institute Genome Assembly &amp; Analysis Group"/>
            <consortium name="Computational R&amp;D Group"/>
            <consortium name="and Sequencing Platform"/>
            <person name="Di Palma F."/>
            <person name="Alfoldi J."/>
            <person name="Johnson J."/>
            <person name="Berlin A."/>
            <person name="Gnerre S."/>
            <person name="Jaffe D."/>
            <person name="MacCallum I."/>
            <person name="Young S."/>
            <person name="Walker B.J."/>
            <person name="Lander E.S."/>
            <person name="Lindblad-Toh K."/>
        </authorList>
    </citation>
    <scope>NUCLEOTIDE SEQUENCE [LARGE SCALE GENOMIC DNA]</scope>
</reference>
<feature type="domain" description="C-type lectin" evidence="1">
    <location>
        <begin position="127"/>
        <end position="234"/>
    </location>
</feature>
<dbReference type="EMBL" id="AHAT01035958">
    <property type="status" value="NOT_ANNOTATED_CDS"/>
    <property type="molecule type" value="Genomic_DNA"/>
</dbReference>
<evidence type="ECO:0000259" key="1">
    <source>
        <dbReference type="PROSITE" id="PS50041"/>
    </source>
</evidence>
<dbReference type="Ensembl" id="ENSLOCT00000003860.1">
    <property type="protein sequence ID" value="ENSLOCP00000003852.1"/>
    <property type="gene ID" value="ENSLOCG00000003263.1"/>
</dbReference>
<dbReference type="GeneTree" id="ENSGT01150000286973"/>
<organism evidence="2 3">
    <name type="scientific">Lepisosteus oculatus</name>
    <name type="common">Spotted gar</name>
    <dbReference type="NCBI Taxonomy" id="7918"/>
    <lineage>
        <taxon>Eukaryota</taxon>
        <taxon>Metazoa</taxon>
        <taxon>Chordata</taxon>
        <taxon>Craniata</taxon>
        <taxon>Vertebrata</taxon>
        <taxon>Euteleostomi</taxon>
        <taxon>Actinopterygii</taxon>
        <taxon>Neopterygii</taxon>
        <taxon>Holostei</taxon>
        <taxon>Semionotiformes</taxon>
        <taxon>Lepisosteidae</taxon>
        <taxon>Lepisosteus</taxon>
    </lineage>
</organism>
<dbReference type="InterPro" id="IPR016187">
    <property type="entry name" value="CTDL_fold"/>
</dbReference>
<name>W5M644_LEPOC</name>
<reference evidence="2" key="2">
    <citation type="submission" date="2025-08" db="UniProtKB">
        <authorList>
            <consortium name="Ensembl"/>
        </authorList>
    </citation>
    <scope>IDENTIFICATION</scope>
</reference>
<evidence type="ECO:0000313" key="3">
    <source>
        <dbReference type="Proteomes" id="UP000018468"/>
    </source>
</evidence>